<keyword evidence="1" id="KW-0472">Membrane</keyword>
<dbReference type="InParanoid" id="D7DSP3"/>
<gene>
    <name evidence="2" type="ordered locus">Mvol_0493</name>
</gene>
<keyword evidence="1" id="KW-1133">Transmembrane helix</keyword>
<dbReference type="HOGENOM" id="CLU_2420111_0_0_2"/>
<dbReference type="EMBL" id="CP002057">
    <property type="protein sequence ID" value="ADI36153.1"/>
    <property type="molecule type" value="Genomic_DNA"/>
</dbReference>
<feature type="transmembrane region" description="Helical" evidence="1">
    <location>
        <begin position="12"/>
        <end position="38"/>
    </location>
</feature>
<reference evidence="2 3" key="1">
    <citation type="submission" date="2010-05" db="EMBL/GenBank/DDBJ databases">
        <title>Complete sequence of Methanococcus voltae A3.</title>
        <authorList>
            <consortium name="US DOE Joint Genome Institute"/>
            <person name="Lucas S."/>
            <person name="Copeland A."/>
            <person name="Lapidus A."/>
            <person name="Cheng J.-F."/>
            <person name="Bruce D."/>
            <person name="Goodwin L."/>
            <person name="Pitluck S."/>
            <person name="Lowry S."/>
            <person name="Clum A."/>
            <person name="Land M."/>
            <person name="Hauser L."/>
            <person name="Kyrpides N."/>
            <person name="Mikhailova N."/>
            <person name="Whitman W.B."/>
            <person name="Woyke T."/>
        </authorList>
    </citation>
    <scope>NUCLEOTIDE SEQUENCE [LARGE SCALE GENOMIC DNA]</scope>
    <source>
        <strain evidence="3">ATCC BAA-1334 / A3</strain>
    </source>
</reference>
<keyword evidence="1" id="KW-0812">Transmembrane</keyword>
<proteinExistence type="predicted"/>
<accession>D7DSP3</accession>
<dbReference type="Proteomes" id="UP000007722">
    <property type="component" value="Chromosome"/>
</dbReference>
<evidence type="ECO:0000256" key="1">
    <source>
        <dbReference type="SAM" id="Phobius"/>
    </source>
</evidence>
<evidence type="ECO:0000313" key="3">
    <source>
        <dbReference type="Proteomes" id="UP000007722"/>
    </source>
</evidence>
<dbReference type="AlphaFoldDB" id="D7DSP3"/>
<keyword evidence="3" id="KW-1185">Reference proteome</keyword>
<dbReference type="STRING" id="456320.Mvol_0493"/>
<feature type="transmembrane region" description="Helical" evidence="1">
    <location>
        <begin position="50"/>
        <end position="71"/>
    </location>
</feature>
<dbReference type="KEGG" id="mvo:Mvol_0493"/>
<evidence type="ECO:0000313" key="2">
    <source>
        <dbReference type="EMBL" id="ADI36153.1"/>
    </source>
</evidence>
<name>D7DSP3_METV3</name>
<sequence>MGQPLKLQLIELGIYASLFFSITILITMGIFCILAGIMLITYPSNIIIDIYGYVGVLLGLLGLFSSFHLIINYKKYSTMAYQQWEKILLGG</sequence>
<organism evidence="2 3">
    <name type="scientific">Methanococcus voltae (strain ATCC BAA-1334 / A3)</name>
    <dbReference type="NCBI Taxonomy" id="456320"/>
    <lineage>
        <taxon>Archaea</taxon>
        <taxon>Methanobacteriati</taxon>
        <taxon>Methanobacteriota</taxon>
        <taxon>Methanomada group</taxon>
        <taxon>Methanococci</taxon>
        <taxon>Methanococcales</taxon>
        <taxon>Methanococcaceae</taxon>
        <taxon>Methanococcus</taxon>
    </lineage>
</organism>
<protein>
    <submittedName>
        <fullName evidence="2">Uncharacterized protein</fullName>
    </submittedName>
</protein>